<dbReference type="InterPro" id="IPR006009">
    <property type="entry name" value="GlcNAc_MurG"/>
</dbReference>
<evidence type="ECO:0000259" key="12">
    <source>
        <dbReference type="Pfam" id="PF04101"/>
    </source>
</evidence>
<sequence length="365" mass="37793">MSAPLLVIAAGGTGGHMFPAQALAEQMLARGWRVHLSTDDRGARYAGGFPDGVERRIVASATFARGGVGAKLRVPFAISKGVLAARAQLRADPPACVAGFGGYPTIPAMGAAVLLGLPRLLHEQNGVMGKVNRLFARRVDQVACSVWPTDMPSGANAVHVGNPVRDVILERAGAPYTLSLDGALDLLVIGGSQGAQILSAVVPEAIASLPEPLRQRLRIAQQARAEDQEAVIARYADLGVSADIRPFFEDIPQRLAGAHLVISRSGASSVADIATIGRPSILIPYALALGDHQTANARPLVTAGAAEMIPQSALTAEGLSAHIAAIVQSPARAAKMAQAALTVARPDAATRLADLVETISQRSAP</sequence>
<evidence type="ECO:0000313" key="13">
    <source>
        <dbReference type="EMBL" id="MBB5516057.1"/>
    </source>
</evidence>
<dbReference type="RefSeq" id="WP_184011327.1">
    <property type="nucleotide sequence ID" value="NZ_JACIJS010000006.1"/>
</dbReference>
<name>A0A840X5S1_9RHOB</name>
<dbReference type="Proteomes" id="UP000553766">
    <property type="component" value="Unassembled WGS sequence"/>
</dbReference>
<comment type="caution">
    <text evidence="13">The sequence shown here is derived from an EMBL/GenBank/DDBJ whole genome shotgun (WGS) entry which is preliminary data.</text>
</comment>
<evidence type="ECO:0000256" key="5">
    <source>
        <dbReference type="ARBA" id="ARBA00022960"/>
    </source>
</evidence>
<keyword evidence="4 10" id="KW-0808">Transferase</keyword>
<keyword evidence="9 10" id="KW-0961">Cell wall biogenesis/degradation</keyword>
<dbReference type="GO" id="GO:0071555">
    <property type="term" value="P:cell wall organization"/>
    <property type="evidence" value="ECO:0007669"/>
    <property type="project" value="UniProtKB-KW"/>
</dbReference>
<comment type="subcellular location">
    <subcellularLocation>
        <location evidence="10">Cell membrane</location>
        <topology evidence="10">Peripheral membrane protein</topology>
        <orientation evidence="10">Cytoplasmic side</orientation>
    </subcellularLocation>
</comment>
<dbReference type="Gene3D" id="3.40.50.2000">
    <property type="entry name" value="Glycogen Phosphorylase B"/>
    <property type="match status" value="2"/>
</dbReference>
<evidence type="ECO:0000313" key="14">
    <source>
        <dbReference type="Proteomes" id="UP000553766"/>
    </source>
</evidence>
<dbReference type="CDD" id="cd03785">
    <property type="entry name" value="GT28_MurG"/>
    <property type="match status" value="1"/>
</dbReference>
<keyword evidence="14" id="KW-1185">Reference proteome</keyword>
<dbReference type="UniPathway" id="UPA00219"/>
<dbReference type="GO" id="GO:0051301">
    <property type="term" value="P:cell division"/>
    <property type="evidence" value="ECO:0007669"/>
    <property type="project" value="UniProtKB-KW"/>
</dbReference>
<feature type="binding site" evidence="10">
    <location>
        <position position="293"/>
    </location>
    <ligand>
        <name>UDP-N-acetyl-alpha-D-glucosamine</name>
        <dbReference type="ChEBI" id="CHEBI:57705"/>
    </ligand>
</feature>
<evidence type="ECO:0000259" key="11">
    <source>
        <dbReference type="Pfam" id="PF03033"/>
    </source>
</evidence>
<dbReference type="SUPFAM" id="SSF53756">
    <property type="entry name" value="UDP-Glycosyltransferase/glycogen phosphorylase"/>
    <property type="match status" value="1"/>
</dbReference>
<protein>
    <recommendedName>
        <fullName evidence="10">UDP-N-acetylglucosamine--N-acetylmuramyl-(pentapeptide) pyrophosphoryl-undecaprenol N-acetylglucosamine transferase</fullName>
        <ecNumber evidence="10">2.4.1.227</ecNumber>
    </recommendedName>
    <alternativeName>
        <fullName evidence="10">Undecaprenyl-PP-MurNAc-pentapeptide-UDPGlcNAc GlcNAc transferase</fullName>
    </alternativeName>
</protein>
<dbReference type="EC" id="2.4.1.227" evidence="10"/>
<comment type="catalytic activity">
    <reaction evidence="10">
        <text>di-trans,octa-cis-undecaprenyl diphospho-N-acetyl-alpha-D-muramoyl-L-alanyl-D-glutamyl-meso-2,6-diaminopimeloyl-D-alanyl-D-alanine + UDP-N-acetyl-alpha-D-glucosamine = di-trans,octa-cis-undecaprenyl diphospho-[N-acetyl-alpha-D-glucosaminyl-(1-&gt;4)]-N-acetyl-alpha-D-muramoyl-L-alanyl-D-glutamyl-meso-2,6-diaminopimeloyl-D-alanyl-D-alanine + UDP + H(+)</text>
        <dbReference type="Rhea" id="RHEA:31227"/>
        <dbReference type="ChEBI" id="CHEBI:15378"/>
        <dbReference type="ChEBI" id="CHEBI:57705"/>
        <dbReference type="ChEBI" id="CHEBI:58223"/>
        <dbReference type="ChEBI" id="CHEBI:61387"/>
        <dbReference type="ChEBI" id="CHEBI:61388"/>
        <dbReference type="EC" id="2.4.1.227"/>
    </reaction>
</comment>
<keyword evidence="2 10" id="KW-0132">Cell division</keyword>
<feature type="domain" description="Glycosyl transferase family 28 C-terminal" evidence="12">
    <location>
        <begin position="186"/>
        <end position="351"/>
    </location>
</feature>
<feature type="binding site" evidence="10">
    <location>
        <begin position="13"/>
        <end position="15"/>
    </location>
    <ligand>
        <name>UDP-N-acetyl-alpha-D-glucosamine</name>
        <dbReference type="ChEBI" id="CHEBI:57705"/>
    </ligand>
</feature>
<reference evidence="13 14" key="1">
    <citation type="submission" date="2020-08" db="EMBL/GenBank/DDBJ databases">
        <title>Genomic Encyclopedia of Type Strains, Phase IV (KMG-IV): sequencing the most valuable type-strain genomes for metagenomic binning, comparative biology and taxonomic classification.</title>
        <authorList>
            <person name="Goeker M."/>
        </authorList>
    </citation>
    <scope>NUCLEOTIDE SEQUENCE [LARGE SCALE GENOMIC DNA]</scope>
    <source>
        <strain evidence="13 14">DSM 103377</strain>
    </source>
</reference>
<dbReference type="Pfam" id="PF03033">
    <property type="entry name" value="Glyco_transf_28"/>
    <property type="match status" value="1"/>
</dbReference>
<dbReference type="EMBL" id="JACIJS010000006">
    <property type="protein sequence ID" value="MBB5516057.1"/>
    <property type="molecule type" value="Genomic_DNA"/>
</dbReference>
<keyword evidence="5 10" id="KW-0133">Cell shape</keyword>
<comment type="caution">
    <text evidence="10">Lacks conserved residue(s) required for the propagation of feature annotation.</text>
</comment>
<comment type="function">
    <text evidence="10">Cell wall formation. Catalyzes the transfer of a GlcNAc subunit on undecaprenyl-pyrophosphoryl-MurNAc-pentapeptide (lipid intermediate I) to form undecaprenyl-pyrophosphoryl-MurNAc-(pentapeptide)GlcNAc (lipid intermediate II).</text>
</comment>
<dbReference type="Pfam" id="PF04101">
    <property type="entry name" value="Glyco_tran_28_C"/>
    <property type="match status" value="1"/>
</dbReference>
<organism evidence="13 14">
    <name type="scientific">Rubricella aquisinus</name>
    <dbReference type="NCBI Taxonomy" id="2028108"/>
    <lineage>
        <taxon>Bacteria</taxon>
        <taxon>Pseudomonadati</taxon>
        <taxon>Pseudomonadota</taxon>
        <taxon>Alphaproteobacteria</taxon>
        <taxon>Rhodobacterales</taxon>
        <taxon>Paracoccaceae</taxon>
        <taxon>Rubricella</taxon>
    </lineage>
</organism>
<keyword evidence="1 10" id="KW-1003">Cell membrane</keyword>
<evidence type="ECO:0000256" key="3">
    <source>
        <dbReference type="ARBA" id="ARBA00022676"/>
    </source>
</evidence>
<keyword evidence="7 10" id="KW-0472">Membrane</keyword>
<evidence type="ECO:0000256" key="8">
    <source>
        <dbReference type="ARBA" id="ARBA00023306"/>
    </source>
</evidence>
<dbReference type="InterPro" id="IPR007235">
    <property type="entry name" value="Glyco_trans_28_C"/>
</dbReference>
<evidence type="ECO:0000256" key="4">
    <source>
        <dbReference type="ARBA" id="ARBA00022679"/>
    </source>
</evidence>
<feature type="domain" description="Glycosyltransferase family 28 N-terminal" evidence="11">
    <location>
        <begin position="7"/>
        <end position="143"/>
    </location>
</feature>
<dbReference type="GO" id="GO:0005975">
    <property type="term" value="P:carbohydrate metabolic process"/>
    <property type="evidence" value="ECO:0007669"/>
    <property type="project" value="InterPro"/>
</dbReference>
<accession>A0A840X5S1</accession>
<dbReference type="InterPro" id="IPR004276">
    <property type="entry name" value="GlycoTrans_28_N"/>
</dbReference>
<dbReference type="PANTHER" id="PTHR21015:SF22">
    <property type="entry name" value="GLYCOSYLTRANSFERASE"/>
    <property type="match status" value="1"/>
</dbReference>
<evidence type="ECO:0000256" key="6">
    <source>
        <dbReference type="ARBA" id="ARBA00022984"/>
    </source>
</evidence>
<evidence type="ECO:0000256" key="2">
    <source>
        <dbReference type="ARBA" id="ARBA00022618"/>
    </source>
</evidence>
<evidence type="ECO:0000256" key="9">
    <source>
        <dbReference type="ARBA" id="ARBA00023316"/>
    </source>
</evidence>
<dbReference type="AlphaFoldDB" id="A0A840X5S1"/>
<keyword evidence="3 10" id="KW-0328">Glycosyltransferase</keyword>
<feature type="binding site" evidence="10">
    <location>
        <position position="125"/>
    </location>
    <ligand>
        <name>UDP-N-acetyl-alpha-D-glucosamine</name>
        <dbReference type="ChEBI" id="CHEBI:57705"/>
    </ligand>
</feature>
<keyword evidence="8 10" id="KW-0131">Cell cycle</keyword>
<dbReference type="NCBIfam" id="TIGR01133">
    <property type="entry name" value="murG"/>
    <property type="match status" value="1"/>
</dbReference>
<dbReference type="HAMAP" id="MF_00033">
    <property type="entry name" value="MurG"/>
    <property type="match status" value="1"/>
</dbReference>
<dbReference type="GO" id="GO:0050511">
    <property type="term" value="F:undecaprenyldiphospho-muramoylpentapeptide beta-N-acetylglucosaminyltransferase activity"/>
    <property type="evidence" value="ECO:0007669"/>
    <property type="project" value="UniProtKB-UniRule"/>
</dbReference>
<feature type="binding site" evidence="10">
    <location>
        <position position="165"/>
    </location>
    <ligand>
        <name>UDP-N-acetyl-alpha-D-glucosamine</name>
        <dbReference type="ChEBI" id="CHEBI:57705"/>
    </ligand>
</feature>
<gene>
    <name evidence="10" type="primary">murG</name>
    <name evidence="13" type="ORF">FHS89_002083</name>
</gene>
<dbReference type="PANTHER" id="PTHR21015">
    <property type="entry name" value="UDP-N-ACETYLGLUCOSAMINE--N-ACETYLMURAMYL-(PENTAPEPTIDE) PYROPHOSPHORYL-UNDECAPRENOL N-ACETYLGLUCOSAMINE TRANSFERASE 1"/>
    <property type="match status" value="1"/>
</dbReference>
<evidence type="ECO:0000256" key="10">
    <source>
        <dbReference type="HAMAP-Rule" id="MF_00033"/>
    </source>
</evidence>
<keyword evidence="6 10" id="KW-0573">Peptidoglycan synthesis</keyword>
<dbReference type="GO" id="GO:0005886">
    <property type="term" value="C:plasma membrane"/>
    <property type="evidence" value="ECO:0007669"/>
    <property type="project" value="UniProtKB-SubCell"/>
</dbReference>
<dbReference type="GO" id="GO:0008360">
    <property type="term" value="P:regulation of cell shape"/>
    <property type="evidence" value="ECO:0007669"/>
    <property type="project" value="UniProtKB-KW"/>
</dbReference>
<proteinExistence type="inferred from homology"/>
<feature type="binding site" evidence="10">
    <location>
        <position position="192"/>
    </location>
    <ligand>
        <name>UDP-N-acetyl-alpha-D-glucosamine</name>
        <dbReference type="ChEBI" id="CHEBI:57705"/>
    </ligand>
</feature>
<comment type="pathway">
    <text evidence="10">Cell wall biogenesis; peptidoglycan biosynthesis.</text>
</comment>
<comment type="similarity">
    <text evidence="10">Belongs to the glycosyltransferase 28 family. MurG subfamily.</text>
</comment>
<evidence type="ECO:0000256" key="1">
    <source>
        <dbReference type="ARBA" id="ARBA00022475"/>
    </source>
</evidence>
<evidence type="ECO:0000256" key="7">
    <source>
        <dbReference type="ARBA" id="ARBA00023136"/>
    </source>
</evidence>
<dbReference type="GO" id="GO:0009252">
    <property type="term" value="P:peptidoglycan biosynthetic process"/>
    <property type="evidence" value="ECO:0007669"/>
    <property type="project" value="UniProtKB-UniRule"/>
</dbReference>